<sequence length="82" mass="9149">LIISVKSGNKSSVEKLLKSGINVYQQDNMGNTSLHYAIELNDLEIIKILISNHADMNIKNNEGFSSLDRANEIGDKKILYTL</sequence>
<dbReference type="OrthoDB" id="194358at2759"/>
<dbReference type="GO" id="GO:0004842">
    <property type="term" value="F:ubiquitin-protein transferase activity"/>
    <property type="evidence" value="ECO:0007669"/>
    <property type="project" value="TreeGrafter"/>
</dbReference>
<evidence type="ECO:0000256" key="3">
    <source>
        <dbReference type="PROSITE-ProRule" id="PRU00023"/>
    </source>
</evidence>
<name>A0A1Y1WNY1_9FUNG</name>
<protein>
    <submittedName>
        <fullName evidence="4">Ankyrin</fullName>
    </submittedName>
</protein>
<feature type="non-terminal residue" evidence="4">
    <location>
        <position position="1"/>
    </location>
</feature>
<dbReference type="GO" id="GO:0085020">
    <property type="term" value="P:protein K6-linked ubiquitination"/>
    <property type="evidence" value="ECO:0007669"/>
    <property type="project" value="TreeGrafter"/>
</dbReference>
<dbReference type="PROSITE" id="PS50297">
    <property type="entry name" value="ANK_REP_REGION"/>
    <property type="match status" value="1"/>
</dbReference>
<keyword evidence="1" id="KW-0677">Repeat</keyword>
<accession>A0A1Y1WNY1</accession>
<feature type="non-terminal residue" evidence="4">
    <location>
        <position position="82"/>
    </location>
</feature>
<evidence type="ECO:0000256" key="2">
    <source>
        <dbReference type="ARBA" id="ARBA00023043"/>
    </source>
</evidence>
<gene>
    <name evidence="4" type="ORF">BCR32DRAFT_179731</name>
</gene>
<dbReference type="SMART" id="SM00248">
    <property type="entry name" value="ANK"/>
    <property type="match status" value="1"/>
</dbReference>
<dbReference type="SUPFAM" id="SSF48403">
    <property type="entry name" value="Ankyrin repeat"/>
    <property type="match status" value="1"/>
</dbReference>
<feature type="repeat" description="ANK" evidence="3">
    <location>
        <begin position="29"/>
        <end position="61"/>
    </location>
</feature>
<dbReference type="AlphaFoldDB" id="A0A1Y1WNY1"/>
<dbReference type="STRING" id="1754192.A0A1Y1WNY1"/>
<reference evidence="4 5" key="2">
    <citation type="submission" date="2016-08" db="EMBL/GenBank/DDBJ databases">
        <title>Pervasive Adenine N6-methylation of Active Genes in Fungi.</title>
        <authorList>
            <consortium name="DOE Joint Genome Institute"/>
            <person name="Mondo S.J."/>
            <person name="Dannebaum R.O."/>
            <person name="Kuo R.C."/>
            <person name="Labutti K."/>
            <person name="Haridas S."/>
            <person name="Kuo A."/>
            <person name="Salamov A."/>
            <person name="Ahrendt S.R."/>
            <person name="Lipzen A."/>
            <person name="Sullivan W."/>
            <person name="Andreopoulos W.B."/>
            <person name="Clum A."/>
            <person name="Lindquist E."/>
            <person name="Daum C."/>
            <person name="Ramamoorthy G.K."/>
            <person name="Gryganskyi A."/>
            <person name="Culley D."/>
            <person name="Magnuson J.K."/>
            <person name="James T.Y."/>
            <person name="O'Malley M.A."/>
            <person name="Stajich J.E."/>
            <person name="Spatafora J.W."/>
            <person name="Visel A."/>
            <person name="Grigoriev I.V."/>
        </authorList>
    </citation>
    <scope>NUCLEOTIDE SEQUENCE [LARGE SCALE GENOMIC DNA]</scope>
    <source>
        <strain evidence="4 5">S4</strain>
    </source>
</reference>
<evidence type="ECO:0000313" key="5">
    <source>
        <dbReference type="Proteomes" id="UP000193944"/>
    </source>
</evidence>
<organism evidence="4 5">
    <name type="scientific">Anaeromyces robustus</name>
    <dbReference type="NCBI Taxonomy" id="1754192"/>
    <lineage>
        <taxon>Eukaryota</taxon>
        <taxon>Fungi</taxon>
        <taxon>Fungi incertae sedis</taxon>
        <taxon>Chytridiomycota</taxon>
        <taxon>Chytridiomycota incertae sedis</taxon>
        <taxon>Neocallimastigomycetes</taxon>
        <taxon>Neocallimastigales</taxon>
        <taxon>Neocallimastigaceae</taxon>
        <taxon>Anaeromyces</taxon>
    </lineage>
</organism>
<dbReference type="EMBL" id="MCFG01000369">
    <property type="protein sequence ID" value="ORX75233.1"/>
    <property type="molecule type" value="Genomic_DNA"/>
</dbReference>
<proteinExistence type="predicted"/>
<dbReference type="Proteomes" id="UP000193944">
    <property type="component" value="Unassembled WGS sequence"/>
</dbReference>
<dbReference type="PANTHER" id="PTHR24171:SF8">
    <property type="entry name" value="BRCA1-ASSOCIATED RING DOMAIN PROTEIN 1"/>
    <property type="match status" value="1"/>
</dbReference>
<dbReference type="PROSITE" id="PS50088">
    <property type="entry name" value="ANK_REPEAT"/>
    <property type="match status" value="1"/>
</dbReference>
<evidence type="ECO:0000256" key="1">
    <source>
        <dbReference type="ARBA" id="ARBA00022737"/>
    </source>
</evidence>
<keyword evidence="2 3" id="KW-0040">ANK repeat</keyword>
<dbReference type="InterPro" id="IPR036770">
    <property type="entry name" value="Ankyrin_rpt-contain_sf"/>
</dbReference>
<comment type="caution">
    <text evidence="4">The sequence shown here is derived from an EMBL/GenBank/DDBJ whole genome shotgun (WGS) entry which is preliminary data.</text>
</comment>
<dbReference type="PANTHER" id="PTHR24171">
    <property type="entry name" value="ANKYRIN REPEAT DOMAIN-CONTAINING PROTEIN 39-RELATED"/>
    <property type="match status" value="1"/>
</dbReference>
<evidence type="ECO:0000313" key="4">
    <source>
        <dbReference type="EMBL" id="ORX75233.1"/>
    </source>
</evidence>
<keyword evidence="5" id="KW-1185">Reference proteome</keyword>
<dbReference type="Pfam" id="PF12796">
    <property type="entry name" value="Ank_2"/>
    <property type="match status" value="1"/>
</dbReference>
<dbReference type="InterPro" id="IPR002110">
    <property type="entry name" value="Ankyrin_rpt"/>
</dbReference>
<reference evidence="4 5" key="1">
    <citation type="submission" date="2016-08" db="EMBL/GenBank/DDBJ databases">
        <title>A Parts List for Fungal Cellulosomes Revealed by Comparative Genomics.</title>
        <authorList>
            <consortium name="DOE Joint Genome Institute"/>
            <person name="Haitjema C.H."/>
            <person name="Gilmore S.P."/>
            <person name="Henske J.K."/>
            <person name="Solomon K.V."/>
            <person name="De Groot R."/>
            <person name="Kuo A."/>
            <person name="Mondo S.J."/>
            <person name="Salamov A.A."/>
            <person name="Labutti K."/>
            <person name="Zhao Z."/>
            <person name="Chiniquy J."/>
            <person name="Barry K."/>
            <person name="Brewer H.M."/>
            <person name="Purvine S.O."/>
            <person name="Wright A.T."/>
            <person name="Boxma B."/>
            <person name="Van Alen T."/>
            <person name="Hackstein J.H."/>
            <person name="Baker S.E."/>
            <person name="Grigoriev I.V."/>
            <person name="O'Malley M.A."/>
        </authorList>
    </citation>
    <scope>NUCLEOTIDE SEQUENCE [LARGE SCALE GENOMIC DNA]</scope>
    <source>
        <strain evidence="4 5">S4</strain>
    </source>
</reference>
<dbReference type="Gene3D" id="1.25.40.20">
    <property type="entry name" value="Ankyrin repeat-containing domain"/>
    <property type="match status" value="1"/>
</dbReference>